<accession>N0BA43</accession>
<keyword evidence="2" id="KW-1185">Reference proteome</keyword>
<evidence type="ECO:0000313" key="2">
    <source>
        <dbReference type="Proteomes" id="UP000005952"/>
    </source>
</evidence>
<reference evidence="1 2" key="1">
    <citation type="journal article" date="2013" name="Genome Announc.">
        <title>Genome sequences for three denitrifying bacterial strains isolated from a uranium- and nitrate-contaminated subsurface environment.</title>
        <authorList>
            <person name="Venkatramanan R."/>
            <person name="Prakash O."/>
            <person name="Woyke T."/>
            <person name="Chain P."/>
            <person name="Goodwin L.A."/>
            <person name="Watson D."/>
            <person name="Brooks S."/>
            <person name="Kostka J.E."/>
            <person name="Green S.J."/>
        </authorList>
    </citation>
    <scope>NUCLEOTIDE SEQUENCE [LARGE SCALE GENOMIC DNA]</scope>
    <source>
        <strain evidence="1 2">1NES1</strain>
    </source>
</reference>
<gene>
    <name evidence="1" type="ORF">HYPDE_37278</name>
</gene>
<protein>
    <submittedName>
        <fullName evidence="1">Uncharacterized protein</fullName>
    </submittedName>
</protein>
<dbReference type="Proteomes" id="UP000005952">
    <property type="component" value="Chromosome"/>
</dbReference>
<sequence length="67" mass="7294">MTSSTGKLNRENYEHLGTQGQSEVLALAARAKTDFRVLARRSSQCIAASATVGNGRWHARSRSDDDS</sequence>
<dbReference type="HOGENOM" id="CLU_2806661_0_0_5"/>
<dbReference type="EMBL" id="CP005587">
    <property type="protein sequence ID" value="AGK59127.1"/>
    <property type="molecule type" value="Genomic_DNA"/>
</dbReference>
<proteinExistence type="predicted"/>
<dbReference type="KEGG" id="hdt:HYPDE_37278"/>
<dbReference type="AlphaFoldDB" id="N0BA43"/>
<evidence type="ECO:0000313" key="1">
    <source>
        <dbReference type="EMBL" id="AGK59127.1"/>
    </source>
</evidence>
<organism evidence="1 2">
    <name type="scientific">Hyphomicrobium denitrificans 1NES1</name>
    <dbReference type="NCBI Taxonomy" id="670307"/>
    <lineage>
        <taxon>Bacteria</taxon>
        <taxon>Pseudomonadati</taxon>
        <taxon>Pseudomonadota</taxon>
        <taxon>Alphaproteobacteria</taxon>
        <taxon>Hyphomicrobiales</taxon>
        <taxon>Hyphomicrobiaceae</taxon>
        <taxon>Hyphomicrobium</taxon>
    </lineage>
</organism>
<name>N0BA43_9HYPH</name>